<organism evidence="10 11">
    <name type="scientific">Alistipes senegalensis JC50</name>
    <dbReference type="NCBI Taxonomy" id="1033732"/>
    <lineage>
        <taxon>Bacteria</taxon>
        <taxon>Pseudomonadati</taxon>
        <taxon>Bacteroidota</taxon>
        <taxon>Bacteroidia</taxon>
        <taxon>Bacteroidales</taxon>
        <taxon>Rikenellaceae</taxon>
        <taxon>Alistipes</taxon>
    </lineage>
</organism>
<evidence type="ECO:0000256" key="6">
    <source>
        <dbReference type="ARBA" id="ARBA00023136"/>
    </source>
</evidence>
<evidence type="ECO:0000256" key="2">
    <source>
        <dbReference type="ARBA" id="ARBA00022475"/>
    </source>
</evidence>
<dbReference type="InterPro" id="IPR001173">
    <property type="entry name" value="Glyco_trans_2-like"/>
</dbReference>
<dbReference type="RefSeq" id="WP_231839932.1">
    <property type="nucleotide sequence ID" value="NZ_CP102252.1"/>
</dbReference>
<keyword evidence="6 8" id="KW-0472">Membrane</keyword>
<comment type="similarity">
    <text evidence="7">Belongs to the glycosyltransferase 87 family.</text>
</comment>
<feature type="transmembrane region" description="Helical" evidence="8">
    <location>
        <begin position="88"/>
        <end position="109"/>
    </location>
</feature>
<keyword evidence="2" id="KW-1003">Cell membrane</keyword>
<feature type="transmembrane region" description="Helical" evidence="8">
    <location>
        <begin position="340"/>
        <end position="358"/>
    </location>
</feature>
<dbReference type="PANTHER" id="PTHR10859">
    <property type="entry name" value="GLYCOSYL TRANSFERASE"/>
    <property type="match status" value="1"/>
</dbReference>
<dbReference type="PANTHER" id="PTHR10859:SF91">
    <property type="entry name" value="DOLICHYL-PHOSPHATE BETA-GLUCOSYLTRANSFERASE"/>
    <property type="match status" value="1"/>
</dbReference>
<name>A0ABY5V7Q6_9BACT</name>
<sequence>MVFAVWMLCTVWICITQSLAGPQNYNNFLVFRGVFDHLFSSLPLYEPYPLEYGDINHYGPIFAFIIAPFAVLPPWLGMSLWCMSLSLLLYWTVRQLPMPVVLTSLVLWLTLNDFYGACFKQQFNIAVAALVVGALAMIEKRREGWAALFIVIGTFVKIYGIVGLAFFFFVRRKGRFIGYMALWSAMALLLPLLFVSPEYLWSQYAAWAADIVQKNGENMFCAYTNISLVGCVRKISGSPAYSDLLIIVPAMVLFLLSYLRTGQYKHFSYRLTMLASLLLFIVLFSSGSEHSGYVIAALGMGIWWVNFPPPARGRLEWTLLLLALFASFSYNLLPTKFYRGVFVAYALRSLPFFAIWLHCIRRLWREDFAVTDVLLDYKTLPAADEAANEAAESRPARPGDGLDIVCPCYNPAPGFVPALARSYAELCARYPDKRLHLIVVNDGSPHGFGEEQHGALRQAVPDVEIVDIPHGGKGAAIRAGIARSRAPYTIYTDIDMPYTAESMCEVIDRVFAGTDVVIAVRNRSYHSRLSPMRKMMSYGSKLLNRIFLNIRHTDTQGGLKGLSPRARAVMLRTRISDFLFDTEFVVLAARDKRLRIEEVETMLRDGIVMSAMSPRVLFRELRNFFRIAIRL</sequence>
<dbReference type="InterPro" id="IPR018584">
    <property type="entry name" value="GT87"/>
</dbReference>
<evidence type="ECO:0000256" key="3">
    <source>
        <dbReference type="ARBA" id="ARBA00022679"/>
    </source>
</evidence>
<feature type="transmembrane region" description="Helical" evidence="8">
    <location>
        <begin position="176"/>
        <end position="195"/>
    </location>
</feature>
<evidence type="ECO:0000256" key="7">
    <source>
        <dbReference type="ARBA" id="ARBA00024033"/>
    </source>
</evidence>
<evidence type="ECO:0000256" key="8">
    <source>
        <dbReference type="SAM" id="Phobius"/>
    </source>
</evidence>
<protein>
    <submittedName>
        <fullName evidence="10">Glycosyltransferase 87 family protein</fullName>
    </submittedName>
</protein>
<gene>
    <name evidence="10" type="ORF">NQ519_00530</name>
</gene>
<dbReference type="InterPro" id="IPR029044">
    <property type="entry name" value="Nucleotide-diphossugar_trans"/>
</dbReference>
<keyword evidence="4 8" id="KW-0812">Transmembrane</keyword>
<feature type="domain" description="Glycosyltransferase 2-like" evidence="9">
    <location>
        <begin position="404"/>
        <end position="549"/>
    </location>
</feature>
<dbReference type="Gene3D" id="3.90.550.10">
    <property type="entry name" value="Spore Coat Polysaccharide Biosynthesis Protein SpsA, Chain A"/>
    <property type="match status" value="1"/>
</dbReference>
<evidence type="ECO:0000313" key="11">
    <source>
        <dbReference type="Proteomes" id="UP001058267"/>
    </source>
</evidence>
<keyword evidence="5 8" id="KW-1133">Transmembrane helix</keyword>
<keyword evidence="3" id="KW-0808">Transferase</keyword>
<feature type="transmembrane region" description="Helical" evidence="8">
    <location>
        <begin position="145"/>
        <end position="170"/>
    </location>
</feature>
<feature type="transmembrane region" description="Helical" evidence="8">
    <location>
        <begin position="57"/>
        <end position="76"/>
    </location>
</feature>
<evidence type="ECO:0000256" key="5">
    <source>
        <dbReference type="ARBA" id="ARBA00022989"/>
    </source>
</evidence>
<reference evidence="10" key="1">
    <citation type="journal article" date="2022" name="Cell">
        <title>Design, construction, and in vivo augmentation of a complex gut microbiome.</title>
        <authorList>
            <person name="Cheng A.G."/>
            <person name="Ho P.Y."/>
            <person name="Aranda-Diaz A."/>
            <person name="Jain S."/>
            <person name="Yu F.B."/>
            <person name="Meng X."/>
            <person name="Wang M."/>
            <person name="Iakiviak M."/>
            <person name="Nagashima K."/>
            <person name="Zhao A."/>
            <person name="Murugkar P."/>
            <person name="Patil A."/>
            <person name="Atabakhsh K."/>
            <person name="Weakley A."/>
            <person name="Yan J."/>
            <person name="Brumbaugh A.R."/>
            <person name="Higginbottom S."/>
            <person name="Dimas A."/>
            <person name="Shiver A.L."/>
            <person name="Deutschbauer A."/>
            <person name="Neff N."/>
            <person name="Sonnenburg J.L."/>
            <person name="Huang K.C."/>
            <person name="Fischbach M.A."/>
        </authorList>
    </citation>
    <scope>NUCLEOTIDE SEQUENCE</scope>
    <source>
        <strain evidence="10">JC50</strain>
    </source>
</reference>
<keyword evidence="11" id="KW-1185">Reference proteome</keyword>
<dbReference type="Pfam" id="PF00535">
    <property type="entry name" value="Glycos_transf_2"/>
    <property type="match status" value="1"/>
</dbReference>
<dbReference type="EMBL" id="CP102252">
    <property type="protein sequence ID" value="UWN65353.1"/>
    <property type="molecule type" value="Genomic_DNA"/>
</dbReference>
<comment type="subcellular location">
    <subcellularLocation>
        <location evidence="1">Cell membrane</location>
        <topology evidence="1">Multi-pass membrane protein</topology>
    </subcellularLocation>
</comment>
<dbReference type="CDD" id="cd04179">
    <property type="entry name" value="DPM_DPG-synthase_like"/>
    <property type="match status" value="1"/>
</dbReference>
<accession>A0ABY5V7Q6</accession>
<dbReference type="SUPFAM" id="SSF53448">
    <property type="entry name" value="Nucleotide-diphospho-sugar transferases"/>
    <property type="match status" value="1"/>
</dbReference>
<evidence type="ECO:0000256" key="1">
    <source>
        <dbReference type="ARBA" id="ARBA00004651"/>
    </source>
</evidence>
<evidence type="ECO:0000313" key="10">
    <source>
        <dbReference type="EMBL" id="UWN65353.1"/>
    </source>
</evidence>
<feature type="transmembrane region" description="Helical" evidence="8">
    <location>
        <begin position="315"/>
        <end position="333"/>
    </location>
</feature>
<proteinExistence type="inferred from homology"/>
<dbReference type="Pfam" id="PF09594">
    <property type="entry name" value="GT87"/>
    <property type="match status" value="1"/>
</dbReference>
<feature type="transmembrane region" description="Helical" evidence="8">
    <location>
        <begin position="291"/>
        <end position="309"/>
    </location>
</feature>
<feature type="transmembrane region" description="Helical" evidence="8">
    <location>
        <begin position="244"/>
        <end position="261"/>
    </location>
</feature>
<evidence type="ECO:0000259" key="9">
    <source>
        <dbReference type="Pfam" id="PF00535"/>
    </source>
</evidence>
<evidence type="ECO:0000256" key="4">
    <source>
        <dbReference type="ARBA" id="ARBA00022692"/>
    </source>
</evidence>
<dbReference type="Proteomes" id="UP001058267">
    <property type="component" value="Chromosome"/>
</dbReference>